<feature type="signal peptide" evidence="1">
    <location>
        <begin position="1"/>
        <end position="19"/>
    </location>
</feature>
<feature type="chain" id="PRO_5018204929" description="Pectate lyase superfamily protein domain-containing protein" evidence="1">
    <location>
        <begin position="20"/>
        <end position="511"/>
    </location>
</feature>
<dbReference type="EMBL" id="RPDH01000002">
    <property type="protein sequence ID" value="RPE08526.1"/>
    <property type="molecule type" value="Genomic_DNA"/>
</dbReference>
<evidence type="ECO:0000313" key="2">
    <source>
        <dbReference type="EMBL" id="RPE08526.1"/>
    </source>
</evidence>
<dbReference type="OrthoDB" id="5488826at2"/>
<name>A0A3N4PJY5_9BACT</name>
<evidence type="ECO:0008006" key="4">
    <source>
        <dbReference type="Google" id="ProtNLM"/>
    </source>
</evidence>
<dbReference type="AlphaFoldDB" id="A0A3N4PJY5"/>
<dbReference type="InterPro" id="IPR011050">
    <property type="entry name" value="Pectin_lyase_fold/virulence"/>
</dbReference>
<organism evidence="2 3">
    <name type="scientific">Chitinophaga lutea</name>
    <dbReference type="NCBI Taxonomy" id="2488634"/>
    <lineage>
        <taxon>Bacteria</taxon>
        <taxon>Pseudomonadati</taxon>
        <taxon>Bacteroidota</taxon>
        <taxon>Chitinophagia</taxon>
        <taxon>Chitinophagales</taxon>
        <taxon>Chitinophagaceae</taxon>
        <taxon>Chitinophaga</taxon>
    </lineage>
</organism>
<comment type="caution">
    <text evidence="2">The sequence shown here is derived from an EMBL/GenBank/DDBJ whole genome shotgun (WGS) entry which is preliminary data.</text>
</comment>
<dbReference type="SUPFAM" id="SSF51126">
    <property type="entry name" value="Pectin lyase-like"/>
    <property type="match status" value="1"/>
</dbReference>
<reference evidence="2 3" key="1">
    <citation type="submission" date="2018-11" db="EMBL/GenBank/DDBJ databases">
        <title>Chitinophaga lutea sp.nov., isolate from arsenic contaminated soil.</title>
        <authorList>
            <person name="Zong Y."/>
        </authorList>
    </citation>
    <scope>NUCLEOTIDE SEQUENCE [LARGE SCALE GENOMIC DNA]</scope>
    <source>
        <strain evidence="2 3">ZY74</strain>
    </source>
</reference>
<protein>
    <recommendedName>
        <fullName evidence="4">Pectate lyase superfamily protein domain-containing protein</fullName>
    </recommendedName>
</protein>
<evidence type="ECO:0000256" key="1">
    <source>
        <dbReference type="SAM" id="SignalP"/>
    </source>
</evidence>
<sequence>MKRNSVLLAALLLAAGAQAQAPLPQSEWVRTGARNKLVYKTLERGDRIMDFSYAGYGGGGVSLPSPPVKITLSPVAGDNTDAIQRAIDEISALPPVNGFRGALLLKPGTYALERAITIRTGGVVLRGSGSGENGTILQLTGKPHACILAGGAVRSSGTGTPAKIADAYVAAGTFTFQVESATGLAPGDTIVISKPVTPAWIKLMDMAALTRDGKKQTWMTGVIPVTRAIKKIDGNRITVDLPLTDNYDAHYLRPPGVEVQKVSNSGIIANVGIEHFRITCASQSVTINEGHHKAFSMRGLTDGWASDIAVFNTVNSISVSDASRVTIDQVSIMHEVPTIGAAKPADFNGSGSQLLFNRCTIQGDNVFFFATGAKVSGPVVLLHCTFRGNGWIQPHQRWATGVLVDNCHVPDGGIDFMNRGIMGSGHGWSVGFAVAWNCKARSYLNQMPPGAANWVIGCEGEKARRAVPFDTIPYVKEGIYDAHGTPVTPGSLYLAQLSERLGKQALKNIGY</sequence>
<dbReference type="Proteomes" id="UP000278351">
    <property type="component" value="Unassembled WGS sequence"/>
</dbReference>
<dbReference type="InterPro" id="IPR012334">
    <property type="entry name" value="Pectin_lyas_fold"/>
</dbReference>
<gene>
    <name evidence="2" type="ORF">EGT74_15915</name>
</gene>
<dbReference type="RefSeq" id="WP_123847529.1">
    <property type="nucleotide sequence ID" value="NZ_RPDH01000002.1"/>
</dbReference>
<keyword evidence="1" id="KW-0732">Signal</keyword>
<keyword evidence="3" id="KW-1185">Reference proteome</keyword>
<dbReference type="Gene3D" id="2.160.20.10">
    <property type="entry name" value="Single-stranded right-handed beta-helix, Pectin lyase-like"/>
    <property type="match status" value="1"/>
</dbReference>
<accession>A0A3N4PJY5</accession>
<evidence type="ECO:0000313" key="3">
    <source>
        <dbReference type="Proteomes" id="UP000278351"/>
    </source>
</evidence>
<proteinExistence type="predicted"/>